<dbReference type="SUPFAM" id="SSF141868">
    <property type="entry name" value="EAL domain-like"/>
    <property type="match status" value="1"/>
</dbReference>
<evidence type="ECO:0000256" key="1">
    <source>
        <dbReference type="SAM" id="MobiDB-lite"/>
    </source>
</evidence>
<proteinExistence type="predicted"/>
<dbReference type="eggNOG" id="COG3434">
    <property type="taxonomic scope" value="Bacteria"/>
</dbReference>
<dbReference type="InterPro" id="IPR035919">
    <property type="entry name" value="EAL_sf"/>
</dbReference>
<dbReference type="InterPro" id="IPR013976">
    <property type="entry name" value="HDOD"/>
</dbReference>
<dbReference type="Pfam" id="PF08668">
    <property type="entry name" value="HDOD"/>
    <property type="match status" value="1"/>
</dbReference>
<dbReference type="PANTHER" id="PTHR33525">
    <property type="match status" value="1"/>
</dbReference>
<name>A1TLR8_PARC0</name>
<feature type="region of interest" description="Disordered" evidence="1">
    <location>
        <begin position="1"/>
        <end position="33"/>
    </location>
</feature>
<organism evidence="3 4">
    <name type="scientific">Paracidovorax citrulli (strain AAC00-1)</name>
    <name type="common">Acidovorax citrulli</name>
    <dbReference type="NCBI Taxonomy" id="397945"/>
    <lineage>
        <taxon>Bacteria</taxon>
        <taxon>Pseudomonadati</taxon>
        <taxon>Pseudomonadota</taxon>
        <taxon>Betaproteobacteria</taxon>
        <taxon>Burkholderiales</taxon>
        <taxon>Comamonadaceae</taxon>
        <taxon>Paracidovorax</taxon>
    </lineage>
</organism>
<dbReference type="PROSITE" id="PS51833">
    <property type="entry name" value="HDOD"/>
    <property type="match status" value="1"/>
</dbReference>
<dbReference type="InterPro" id="IPR052340">
    <property type="entry name" value="RNase_Y/CdgJ"/>
</dbReference>
<dbReference type="Gene3D" id="1.10.3210.10">
    <property type="entry name" value="Hypothetical protein af1432"/>
    <property type="match status" value="1"/>
</dbReference>
<dbReference type="EMBL" id="CP000512">
    <property type="protein sequence ID" value="ABM31906.1"/>
    <property type="molecule type" value="Genomic_DNA"/>
</dbReference>
<sequence>MVRWRPAKGPPARSSILLTPMSSNNENAPAFESTQPQEGAAMDEANLAIIARQAIVDEHRAVFGYELFDRSTASDAHTAASDAALLFNALSYAGTEALVGKKTVFINCTHESLAGGHLELIHPEKVVLEVPTLPDTAGVEEIEGRLSTLEGLRARGFRLAFNQNVLRRNYGSWLRMAAFVKLDMQAFRPELAEPLVKFARANSQATLVAEKVETAEQHERMAALGVKLFQGFWFAKPALVKAQTIRPSQATIIQLINLVRKQASTAEIEDLLKKDPTLSFNLLRFINSSGFGLSCEITSFRHAVMILGLKKLFRWAALLMTTSRAGGSPPAVGQTAVVRGRLMELLAAELLPPEECDNAFVVGVFSLLDTMLGVPLEKALESVALPQPVIDALLHNTGVFAPFLDLTKACESGDEVAFAKAAEALHLSNRQVNWAHLQALTWAESLGEG</sequence>
<feature type="compositionally biased region" description="Polar residues" evidence="1">
    <location>
        <begin position="16"/>
        <end position="33"/>
    </location>
</feature>
<dbReference type="HOGENOM" id="CLU_044951_1_1_4"/>
<dbReference type="AlphaFoldDB" id="A1TLR8"/>
<reference evidence="3 4" key="1">
    <citation type="submission" date="2006-12" db="EMBL/GenBank/DDBJ databases">
        <title>Complete sequence of Acidovorax avenae subsp. citrulli AAC00-1.</title>
        <authorList>
            <consortium name="US DOE Joint Genome Institute"/>
            <person name="Copeland A."/>
            <person name="Lucas S."/>
            <person name="Lapidus A."/>
            <person name="Barry K."/>
            <person name="Detter J.C."/>
            <person name="Glavina del Rio T."/>
            <person name="Dalin E."/>
            <person name="Tice H."/>
            <person name="Pitluck S."/>
            <person name="Kiss H."/>
            <person name="Brettin T."/>
            <person name="Bruce D."/>
            <person name="Han C."/>
            <person name="Tapia R."/>
            <person name="Gilna P."/>
            <person name="Schmutz J."/>
            <person name="Larimer F."/>
            <person name="Land M."/>
            <person name="Hauser L."/>
            <person name="Kyrpides N."/>
            <person name="Kim E."/>
            <person name="Stahl D."/>
            <person name="Richardson P."/>
        </authorList>
    </citation>
    <scope>NUCLEOTIDE SEQUENCE [LARGE SCALE GENOMIC DNA]</scope>
    <source>
        <strain evidence="3 4">AAC00-1</strain>
    </source>
</reference>
<accession>A1TLR8</accession>
<dbReference type="InterPro" id="IPR014408">
    <property type="entry name" value="dGMP_Pdiesterase_EAL/HD-GYP"/>
</dbReference>
<dbReference type="SUPFAM" id="SSF109604">
    <property type="entry name" value="HD-domain/PDEase-like"/>
    <property type="match status" value="1"/>
</dbReference>
<dbReference type="PIRSF" id="PIRSF003180">
    <property type="entry name" value="DiGMPpdiest_YuxH"/>
    <property type="match status" value="1"/>
</dbReference>
<evidence type="ECO:0000313" key="3">
    <source>
        <dbReference type="EMBL" id="ABM31906.1"/>
    </source>
</evidence>
<evidence type="ECO:0000259" key="2">
    <source>
        <dbReference type="PROSITE" id="PS51833"/>
    </source>
</evidence>
<protein>
    <submittedName>
        <fullName evidence="3">Diguanylate phosphodiesterase</fullName>
    </submittedName>
</protein>
<dbReference type="InterPro" id="IPR001633">
    <property type="entry name" value="EAL_dom"/>
</dbReference>
<feature type="domain" description="HDOD" evidence="2">
    <location>
        <begin position="245"/>
        <end position="431"/>
    </location>
</feature>
<dbReference type="Gene3D" id="3.20.20.450">
    <property type="entry name" value="EAL domain"/>
    <property type="match status" value="1"/>
</dbReference>
<dbReference type="KEGG" id="aav:Aave_1315"/>
<evidence type="ECO:0000313" key="4">
    <source>
        <dbReference type="Proteomes" id="UP000002596"/>
    </source>
</evidence>
<gene>
    <name evidence="3" type="ordered locus">Aave_1315</name>
</gene>
<dbReference type="PANTHER" id="PTHR33525:SF4">
    <property type="entry name" value="CYCLIC DI-GMP PHOSPHODIESTERASE CDGJ"/>
    <property type="match status" value="1"/>
</dbReference>
<dbReference type="Proteomes" id="UP000002596">
    <property type="component" value="Chromosome"/>
</dbReference>
<dbReference type="STRING" id="397945.Aave_1315"/>
<dbReference type="SMART" id="SM00052">
    <property type="entry name" value="EAL"/>
    <property type="match status" value="1"/>
</dbReference>